<dbReference type="PANTHER" id="PTHR36449:SF1">
    <property type="entry name" value="ACETYLTRANSFERASE"/>
    <property type="match status" value="1"/>
</dbReference>
<feature type="domain" description="N-acetyltransferase" evidence="6">
    <location>
        <begin position="105"/>
        <end position="163"/>
    </location>
</feature>
<evidence type="ECO:0000256" key="3">
    <source>
        <dbReference type="ARBA" id="ARBA00022679"/>
    </source>
</evidence>
<dbReference type="InterPro" id="IPR000182">
    <property type="entry name" value="GNAT_dom"/>
</dbReference>
<accession>A0A7X0WQV6</accession>
<dbReference type="RefSeq" id="WP_185358518.1">
    <property type="nucleotide sequence ID" value="NZ_JAARMW010000004.1"/>
</dbReference>
<dbReference type="Proteomes" id="UP000519573">
    <property type="component" value="Unassembled WGS sequence"/>
</dbReference>
<evidence type="ECO:0000313" key="9">
    <source>
        <dbReference type="EMBL" id="MBC2168169.1"/>
    </source>
</evidence>
<dbReference type="EMBL" id="JAARYH010000011">
    <property type="protein sequence ID" value="MBC2168169.1"/>
    <property type="molecule type" value="Genomic_DNA"/>
</dbReference>
<evidence type="ECO:0000256" key="4">
    <source>
        <dbReference type="ARBA" id="ARBA00023315"/>
    </source>
</evidence>
<evidence type="ECO:0000313" key="11">
    <source>
        <dbReference type="Proteomes" id="UP000532866"/>
    </source>
</evidence>
<name>A0A7X0WQV6_9LIST</name>
<evidence type="ECO:0000313" key="12">
    <source>
        <dbReference type="Proteomes" id="UP000591929"/>
    </source>
</evidence>
<gene>
    <name evidence="7" type="ORF">HB759_07330</name>
    <name evidence="8" type="ORF">HB847_04170</name>
    <name evidence="9" type="ORF">HCB26_16450</name>
</gene>
<proteinExistence type="predicted"/>
<dbReference type="Proteomes" id="UP000532866">
    <property type="component" value="Unassembled WGS sequence"/>
</dbReference>
<sequence>MNKQFNTIIDNLEVINIRSFVDVQKCDDFDCGIGFINNFFQKEAYESDLKNFARTTLLFDGYNKRILGFYTLTASVVSFHENYDGYRKFEKPSGHETVTEIPALDLSFFAVDKYYQEQGFGRVMMEYLYKQLVFEVGLYLGFAFLLVESLNHCTEFYEKVGFMHLIGEPNCYLEKHKMVIAFPNIVDYVIESTRKRIESK</sequence>
<evidence type="ECO:0000313" key="10">
    <source>
        <dbReference type="Proteomes" id="UP000519573"/>
    </source>
</evidence>
<dbReference type="Proteomes" id="UP000591929">
    <property type="component" value="Unassembled WGS sequence"/>
</dbReference>
<evidence type="ECO:0000313" key="8">
    <source>
        <dbReference type="EMBL" id="MBC1371556.1"/>
    </source>
</evidence>
<dbReference type="AlphaFoldDB" id="A0A7X0WQV6"/>
<dbReference type="SUPFAM" id="SSF55729">
    <property type="entry name" value="Acyl-CoA N-acyltransferases (Nat)"/>
    <property type="match status" value="1"/>
</dbReference>
<evidence type="ECO:0000259" key="6">
    <source>
        <dbReference type="Pfam" id="PF13508"/>
    </source>
</evidence>
<evidence type="ECO:0000256" key="5">
    <source>
        <dbReference type="ARBA" id="ARBA00049880"/>
    </source>
</evidence>
<organism evidence="9 10">
    <name type="scientific">Listeria booriae</name>
    <dbReference type="NCBI Taxonomy" id="1552123"/>
    <lineage>
        <taxon>Bacteria</taxon>
        <taxon>Bacillati</taxon>
        <taxon>Bacillota</taxon>
        <taxon>Bacilli</taxon>
        <taxon>Bacillales</taxon>
        <taxon>Listeriaceae</taxon>
        <taxon>Listeria</taxon>
    </lineage>
</organism>
<dbReference type="InterPro" id="IPR016181">
    <property type="entry name" value="Acyl_CoA_acyltransferase"/>
</dbReference>
<keyword evidence="3 9" id="KW-0808">Transferase</keyword>
<dbReference type="PANTHER" id="PTHR36449">
    <property type="entry name" value="ACETYLTRANSFERASE-RELATED"/>
    <property type="match status" value="1"/>
</dbReference>
<comment type="caution">
    <text evidence="9">The sequence shown here is derived from an EMBL/GenBank/DDBJ whole genome shotgun (WGS) entry which is preliminary data.</text>
</comment>
<dbReference type="Gene3D" id="3.40.630.30">
    <property type="match status" value="1"/>
</dbReference>
<keyword evidence="4" id="KW-0012">Acyltransferase</keyword>
<evidence type="ECO:0000256" key="2">
    <source>
        <dbReference type="ARBA" id="ARBA00022649"/>
    </source>
</evidence>
<keyword evidence="1" id="KW-0678">Repressor</keyword>
<dbReference type="EMBL" id="JAARPL010000002">
    <property type="protein sequence ID" value="MBC1371556.1"/>
    <property type="molecule type" value="Genomic_DNA"/>
</dbReference>
<protein>
    <submittedName>
        <fullName evidence="9">GNAT family N-acetyltransferase</fullName>
    </submittedName>
</protein>
<dbReference type="GO" id="GO:0016747">
    <property type="term" value="F:acyltransferase activity, transferring groups other than amino-acyl groups"/>
    <property type="evidence" value="ECO:0007669"/>
    <property type="project" value="InterPro"/>
</dbReference>
<evidence type="ECO:0000313" key="7">
    <source>
        <dbReference type="EMBL" id="MBC1331745.1"/>
    </source>
</evidence>
<comment type="catalytic activity">
    <reaction evidence="5">
        <text>glycyl-tRNA(Gly) + acetyl-CoA = N-acetylglycyl-tRNA(Gly) + CoA + H(+)</text>
        <dbReference type="Rhea" id="RHEA:81867"/>
        <dbReference type="Rhea" id="RHEA-COMP:9683"/>
        <dbReference type="Rhea" id="RHEA-COMP:19766"/>
        <dbReference type="ChEBI" id="CHEBI:15378"/>
        <dbReference type="ChEBI" id="CHEBI:57287"/>
        <dbReference type="ChEBI" id="CHEBI:57288"/>
        <dbReference type="ChEBI" id="CHEBI:78522"/>
        <dbReference type="ChEBI" id="CHEBI:232036"/>
    </reaction>
</comment>
<evidence type="ECO:0000256" key="1">
    <source>
        <dbReference type="ARBA" id="ARBA00022491"/>
    </source>
</evidence>
<keyword evidence="2" id="KW-1277">Toxin-antitoxin system</keyword>
<reference evidence="10 11" key="1">
    <citation type="submission" date="2020-03" db="EMBL/GenBank/DDBJ databases">
        <title>Soil Listeria distribution.</title>
        <authorList>
            <person name="Liao J."/>
            <person name="Wiedmann M."/>
        </authorList>
    </citation>
    <scope>NUCLEOTIDE SEQUENCE [LARGE SCALE GENOMIC DNA]</scope>
    <source>
        <strain evidence="9 10">FSL L7-0245</strain>
        <strain evidence="8 12">FSL L7-1681</strain>
        <strain evidence="7 11">FSL L7-1833</strain>
    </source>
</reference>
<dbReference type="Pfam" id="PF13508">
    <property type="entry name" value="Acetyltransf_7"/>
    <property type="match status" value="1"/>
</dbReference>
<dbReference type="EMBL" id="JAAROL010000002">
    <property type="protein sequence ID" value="MBC1331745.1"/>
    <property type="molecule type" value="Genomic_DNA"/>
</dbReference>